<dbReference type="InParanoid" id="D3BJP6"/>
<dbReference type="GeneID" id="31364252"/>
<dbReference type="InterPro" id="IPR029058">
    <property type="entry name" value="AB_hydrolase_fold"/>
</dbReference>
<feature type="transmembrane region" description="Helical" evidence="14">
    <location>
        <begin position="131"/>
        <end position="149"/>
    </location>
</feature>
<sequence length="560" mass="63817">MFDFALIPITMIMVGCCSNVISLEMIIRQDSSQSQLITFLQFTFVVFISFLTNIHWKRVFLCFYVPNGFLKRKIPMRTYALMVSIFFIVSILNNWALSFNIALPFHMIFRSSSLLSTVVISMLYFKKEFTMKQIISLLMVTIGITMATLSSVPEHKKKITFEETDTASIITFIIGITMLTIAMFLSSVLGLIQENTYKDHGKDCHRETIFYSVDLTASVVANNQSAPLGLDIAYLPILQTMPSQWFYLLINVVTQYICIQGVFILTATCFFALSMAAETPRPTVIWHGMGDTCCYSFSMGAIKKLIEAQIPNIYVKSIEIGDSLEADEFNSFFKPVNEQIDMVCSMLKSDPQLANGFNAIGFSQGGQFLRGYVERCNDPPVYNLISVGGQHQGVYGMPRCEPNSTFCNLAREMAELGVYTDEVQSHLVQAQYWQDPVDYQTYLDKSQFLADINNARPAKNDTYKKNFISLNEFVMVQFTEDTMVIPRESEWFGYYVTGQATKLIPMEQTDLYIQDWIGLQYLDKEGRVTKIPCAGNHLQFTDAWFEQYMIPYMNNTISAI</sequence>
<reference evidence="15 16" key="1">
    <citation type="journal article" date="2011" name="Genome Res.">
        <title>Phylogeny-wide analysis of social amoeba genomes highlights ancient origins for complex intercellular communication.</title>
        <authorList>
            <person name="Heidel A.J."/>
            <person name="Lawal H.M."/>
            <person name="Felder M."/>
            <person name="Schilde C."/>
            <person name="Helps N.R."/>
            <person name="Tunggal B."/>
            <person name="Rivero F."/>
            <person name="John U."/>
            <person name="Schleicher M."/>
            <person name="Eichinger L."/>
            <person name="Platzer M."/>
            <person name="Noegel A.A."/>
            <person name="Schaap P."/>
            <person name="Gloeckner G."/>
        </authorList>
    </citation>
    <scope>NUCLEOTIDE SEQUENCE [LARGE SCALE GENOMIC DNA]</scope>
    <source>
        <strain evidence="16">ATCC 26659 / Pp 5 / PN500</strain>
    </source>
</reference>
<dbReference type="FunFam" id="3.40.50.1820:FF:000107">
    <property type="entry name" value="Palmitoyl-protein thioesterase 1"/>
    <property type="match status" value="1"/>
</dbReference>
<evidence type="ECO:0000313" key="15">
    <source>
        <dbReference type="EMBL" id="EFA78126.1"/>
    </source>
</evidence>
<dbReference type="RefSeq" id="XP_020430252.1">
    <property type="nucleotide sequence ID" value="XM_020579577.1"/>
</dbReference>
<keyword evidence="16" id="KW-1185">Reference proteome</keyword>
<dbReference type="Proteomes" id="UP000001396">
    <property type="component" value="Unassembled WGS sequence"/>
</dbReference>
<feature type="transmembrane region" description="Helical" evidence="14">
    <location>
        <begin position="107"/>
        <end position="125"/>
    </location>
</feature>
<proteinExistence type="inferred from homology"/>
<evidence type="ECO:0000313" key="16">
    <source>
        <dbReference type="Proteomes" id="UP000001396"/>
    </source>
</evidence>
<evidence type="ECO:0000256" key="7">
    <source>
        <dbReference type="ARBA" id="ARBA00022729"/>
    </source>
</evidence>
<evidence type="ECO:0000256" key="11">
    <source>
        <dbReference type="ARBA" id="ARBA00023157"/>
    </source>
</evidence>
<comment type="subcellular location">
    <subcellularLocation>
        <location evidence="1">Membrane</location>
        <topology evidence="1">Multi-pass membrane protein</topology>
    </subcellularLocation>
</comment>
<dbReference type="InterPro" id="IPR002472">
    <property type="entry name" value="Palm_thioest"/>
</dbReference>
<evidence type="ECO:0000256" key="4">
    <source>
        <dbReference type="ARBA" id="ARBA00014212"/>
    </source>
</evidence>
<dbReference type="Gene3D" id="3.40.50.1820">
    <property type="entry name" value="alpha/beta hydrolase"/>
    <property type="match status" value="1"/>
</dbReference>
<dbReference type="Pfam" id="PF02089">
    <property type="entry name" value="Palm_thioest"/>
    <property type="match status" value="1"/>
</dbReference>
<organism evidence="15 16">
    <name type="scientific">Heterostelium pallidum (strain ATCC 26659 / Pp 5 / PN500)</name>
    <name type="common">Cellular slime mold</name>
    <name type="synonym">Polysphondylium pallidum</name>
    <dbReference type="NCBI Taxonomy" id="670386"/>
    <lineage>
        <taxon>Eukaryota</taxon>
        <taxon>Amoebozoa</taxon>
        <taxon>Evosea</taxon>
        <taxon>Eumycetozoa</taxon>
        <taxon>Dictyostelia</taxon>
        <taxon>Acytosteliales</taxon>
        <taxon>Acytosteliaceae</taxon>
        <taxon>Heterostelium</taxon>
    </lineage>
</organism>
<evidence type="ECO:0000256" key="12">
    <source>
        <dbReference type="ARBA" id="ARBA00023180"/>
    </source>
</evidence>
<keyword evidence="8" id="KW-0378">Hydrolase</keyword>
<dbReference type="GO" id="GO:0016020">
    <property type="term" value="C:membrane"/>
    <property type="evidence" value="ECO:0007669"/>
    <property type="project" value="UniProtKB-SubCell"/>
</dbReference>
<feature type="transmembrane region" description="Helical" evidence="14">
    <location>
        <begin position="6"/>
        <end position="27"/>
    </location>
</feature>
<evidence type="ECO:0000256" key="6">
    <source>
        <dbReference type="ARBA" id="ARBA00022692"/>
    </source>
</evidence>
<evidence type="ECO:0000256" key="1">
    <source>
        <dbReference type="ARBA" id="ARBA00004141"/>
    </source>
</evidence>
<dbReference type="PANTHER" id="PTHR11247:SF8">
    <property type="entry name" value="PALMITOYL-PROTEIN THIOESTERASE 1"/>
    <property type="match status" value="1"/>
</dbReference>
<dbReference type="GO" id="GO:0005764">
    <property type="term" value="C:lysosome"/>
    <property type="evidence" value="ECO:0007669"/>
    <property type="project" value="TreeGrafter"/>
</dbReference>
<keyword evidence="11" id="KW-1015">Disulfide bond</keyword>
<dbReference type="Pfam" id="PF08449">
    <property type="entry name" value="UAA"/>
    <property type="match status" value="1"/>
</dbReference>
<evidence type="ECO:0000256" key="2">
    <source>
        <dbReference type="ARBA" id="ARBA00010758"/>
    </source>
</evidence>
<keyword evidence="12" id="KW-0325">Glycoprotein</keyword>
<keyword evidence="7" id="KW-0732">Signal</keyword>
<dbReference type="SUPFAM" id="SSF53474">
    <property type="entry name" value="alpha/beta-Hydrolases"/>
    <property type="match status" value="1"/>
</dbReference>
<evidence type="ECO:0000256" key="14">
    <source>
        <dbReference type="SAM" id="Phobius"/>
    </source>
</evidence>
<dbReference type="GlyCosmos" id="D3BJP6">
    <property type="glycosylation" value="1 site, No reported glycans"/>
</dbReference>
<dbReference type="EMBL" id="ADBJ01000038">
    <property type="protein sequence ID" value="EFA78126.1"/>
    <property type="molecule type" value="Genomic_DNA"/>
</dbReference>
<dbReference type="GO" id="GO:0008474">
    <property type="term" value="F:palmitoyl-(protein) hydrolase activity"/>
    <property type="evidence" value="ECO:0007669"/>
    <property type="project" value="UniProtKB-EC"/>
</dbReference>
<dbReference type="GO" id="GO:0055085">
    <property type="term" value="P:transmembrane transport"/>
    <property type="evidence" value="ECO:0007669"/>
    <property type="project" value="InterPro"/>
</dbReference>
<evidence type="ECO:0000256" key="9">
    <source>
        <dbReference type="ARBA" id="ARBA00022989"/>
    </source>
</evidence>
<gene>
    <name evidence="15" type="primary">ppt1</name>
    <name evidence="15" type="ORF">PPL_08775</name>
</gene>
<accession>D3BJP6</accession>
<keyword evidence="10 14" id="KW-0472">Membrane</keyword>
<comment type="caution">
    <text evidence="15">The sequence shown here is derived from an EMBL/GenBank/DDBJ whole genome shotgun (WGS) entry which is preliminary data.</text>
</comment>
<dbReference type="InterPro" id="IPR013657">
    <property type="entry name" value="SCL35B1-4/HUT1"/>
</dbReference>
<dbReference type="PRINTS" id="PR00414">
    <property type="entry name" value="PPTHIESTRASE"/>
</dbReference>
<protein>
    <recommendedName>
        <fullName evidence="4">Palmitoyl-protein thioesterase 1</fullName>
        <ecNumber evidence="3">3.1.2.22</ecNumber>
    </recommendedName>
    <alternativeName>
        <fullName evidence="13">Palmitoyl-protein hydrolase 1</fullName>
    </alternativeName>
</protein>
<feature type="transmembrane region" description="Helical" evidence="14">
    <location>
        <begin position="76"/>
        <end position="95"/>
    </location>
</feature>
<keyword evidence="9 14" id="KW-1133">Transmembrane helix</keyword>
<comment type="similarity">
    <text evidence="2">Belongs to the palmitoyl-protein thioesterase family.</text>
</comment>
<feature type="transmembrane region" description="Helical" evidence="14">
    <location>
        <begin position="169"/>
        <end position="192"/>
    </location>
</feature>
<dbReference type="AlphaFoldDB" id="D3BJP6"/>
<keyword evidence="6 14" id="KW-0812">Transmembrane</keyword>
<dbReference type="STRING" id="670386.D3BJP6"/>
<dbReference type="EC" id="3.1.2.22" evidence="3"/>
<dbReference type="PANTHER" id="PTHR11247">
    <property type="entry name" value="PALMITOYL-PROTEIN THIOESTERASE/DOLICHYLDIPHOSPHATASE 1"/>
    <property type="match status" value="1"/>
</dbReference>
<evidence type="ECO:0000256" key="3">
    <source>
        <dbReference type="ARBA" id="ARBA00012423"/>
    </source>
</evidence>
<evidence type="ECO:0000256" key="8">
    <source>
        <dbReference type="ARBA" id="ARBA00022801"/>
    </source>
</evidence>
<keyword evidence="5" id="KW-0813">Transport</keyword>
<evidence type="ECO:0000256" key="13">
    <source>
        <dbReference type="ARBA" id="ARBA00031934"/>
    </source>
</evidence>
<feature type="transmembrane region" description="Helical" evidence="14">
    <location>
        <begin position="245"/>
        <end position="273"/>
    </location>
</feature>
<evidence type="ECO:0000256" key="10">
    <source>
        <dbReference type="ARBA" id="ARBA00023136"/>
    </source>
</evidence>
<evidence type="ECO:0000256" key="5">
    <source>
        <dbReference type="ARBA" id="ARBA00022448"/>
    </source>
</evidence>
<name>D3BJP6_HETP5</name>
<feature type="transmembrane region" description="Helical" evidence="14">
    <location>
        <begin position="39"/>
        <end position="56"/>
    </location>
</feature>
<dbReference type="FunCoup" id="D3BJP6">
    <property type="interactions" value="270"/>
</dbReference>